<evidence type="ECO:0000313" key="1">
    <source>
        <dbReference type="EMBL" id="RKT47237.1"/>
    </source>
</evidence>
<evidence type="ECO:0000313" key="2">
    <source>
        <dbReference type="Proteomes" id="UP000274556"/>
    </source>
</evidence>
<dbReference type="AlphaFoldDB" id="A0A495VFM2"/>
<dbReference type="OrthoDB" id="5615280at2"/>
<keyword evidence="2" id="KW-1185">Reference proteome</keyword>
<dbReference type="EMBL" id="RBXL01000001">
    <property type="protein sequence ID" value="RKT47237.1"/>
    <property type="molecule type" value="Genomic_DNA"/>
</dbReference>
<organism evidence="1 2">
    <name type="scientific">Thiocapsa rosea</name>
    <dbReference type="NCBI Taxonomy" id="69360"/>
    <lineage>
        <taxon>Bacteria</taxon>
        <taxon>Pseudomonadati</taxon>
        <taxon>Pseudomonadota</taxon>
        <taxon>Gammaproteobacteria</taxon>
        <taxon>Chromatiales</taxon>
        <taxon>Chromatiaceae</taxon>
        <taxon>Thiocapsa</taxon>
    </lineage>
</organism>
<comment type="caution">
    <text evidence="1">The sequence shown here is derived from an EMBL/GenBank/DDBJ whole genome shotgun (WGS) entry which is preliminary data.</text>
</comment>
<protein>
    <submittedName>
        <fullName evidence="1">Uncharacterized protein</fullName>
    </submittedName>
</protein>
<accession>A0A495VFM2</accession>
<name>A0A495VFM2_9GAMM</name>
<sequence length="193" mass="20566">MTANTLIRSTVLGALVVLIGGCQTLVRESVETGWVEIPAGSTLTLNRPVSISPGRARVFLMDRGTRGAGGGGTSCVLEVRRIDDEGTQTIPAGEISITRVQNYLALVSSRVPTPTLDRGVRFQLAGHGDSGGSQMIRPGYHFWLDDSHDPNLMRMTCLGRLDDPAYTRAPTLAEIRAVLGDLATLEVALPTAP</sequence>
<reference evidence="1 2" key="1">
    <citation type="submission" date="2018-10" db="EMBL/GenBank/DDBJ databases">
        <title>Genomic Encyclopedia of Archaeal and Bacterial Type Strains, Phase II (KMG-II): from individual species to whole genera.</title>
        <authorList>
            <person name="Goeker M."/>
        </authorList>
    </citation>
    <scope>NUCLEOTIDE SEQUENCE [LARGE SCALE GENOMIC DNA]</scope>
    <source>
        <strain evidence="1 2">DSM 235</strain>
    </source>
</reference>
<gene>
    <name evidence="1" type="ORF">BDD21_4802</name>
</gene>
<dbReference type="RefSeq" id="WP_120799238.1">
    <property type="nucleotide sequence ID" value="NZ_RBXL01000001.1"/>
</dbReference>
<dbReference type="Proteomes" id="UP000274556">
    <property type="component" value="Unassembled WGS sequence"/>
</dbReference>
<proteinExistence type="predicted"/>